<dbReference type="AlphaFoldDB" id="A0A0C3JYE5"/>
<feature type="compositionally biased region" description="Acidic residues" evidence="1">
    <location>
        <begin position="167"/>
        <end position="188"/>
    </location>
</feature>
<dbReference type="Proteomes" id="UP000054217">
    <property type="component" value="Unassembled WGS sequence"/>
</dbReference>
<protein>
    <submittedName>
        <fullName evidence="2">Uncharacterized protein</fullName>
    </submittedName>
</protein>
<keyword evidence="3" id="KW-1185">Reference proteome</keyword>
<dbReference type="OrthoDB" id="5424209at2759"/>
<feature type="region of interest" description="Disordered" evidence="1">
    <location>
        <begin position="1"/>
        <end position="20"/>
    </location>
</feature>
<evidence type="ECO:0000313" key="3">
    <source>
        <dbReference type="Proteomes" id="UP000054217"/>
    </source>
</evidence>
<gene>
    <name evidence="2" type="ORF">M404DRAFT_27986</name>
</gene>
<organism evidence="2 3">
    <name type="scientific">Pisolithus tinctorius Marx 270</name>
    <dbReference type="NCBI Taxonomy" id="870435"/>
    <lineage>
        <taxon>Eukaryota</taxon>
        <taxon>Fungi</taxon>
        <taxon>Dikarya</taxon>
        <taxon>Basidiomycota</taxon>
        <taxon>Agaricomycotina</taxon>
        <taxon>Agaricomycetes</taxon>
        <taxon>Agaricomycetidae</taxon>
        <taxon>Boletales</taxon>
        <taxon>Sclerodermatineae</taxon>
        <taxon>Pisolithaceae</taxon>
        <taxon>Pisolithus</taxon>
    </lineage>
</organism>
<name>A0A0C3JYE5_PISTI</name>
<reference evidence="2 3" key="1">
    <citation type="submission" date="2014-04" db="EMBL/GenBank/DDBJ databases">
        <authorList>
            <consortium name="DOE Joint Genome Institute"/>
            <person name="Kuo A."/>
            <person name="Kohler A."/>
            <person name="Costa M.D."/>
            <person name="Nagy L.G."/>
            <person name="Floudas D."/>
            <person name="Copeland A."/>
            <person name="Barry K.W."/>
            <person name="Cichocki N."/>
            <person name="Veneault-Fourrey C."/>
            <person name="LaButti K."/>
            <person name="Lindquist E.A."/>
            <person name="Lipzen A."/>
            <person name="Lundell T."/>
            <person name="Morin E."/>
            <person name="Murat C."/>
            <person name="Sun H."/>
            <person name="Tunlid A."/>
            <person name="Henrissat B."/>
            <person name="Grigoriev I.V."/>
            <person name="Hibbett D.S."/>
            <person name="Martin F."/>
            <person name="Nordberg H.P."/>
            <person name="Cantor M.N."/>
            <person name="Hua S.X."/>
        </authorList>
    </citation>
    <scope>NUCLEOTIDE SEQUENCE [LARGE SCALE GENOMIC DNA]</scope>
    <source>
        <strain evidence="2 3">Marx 270</strain>
    </source>
</reference>
<evidence type="ECO:0000256" key="1">
    <source>
        <dbReference type="SAM" id="MobiDB-lite"/>
    </source>
</evidence>
<reference evidence="3" key="2">
    <citation type="submission" date="2015-01" db="EMBL/GenBank/DDBJ databases">
        <title>Evolutionary Origins and Diversification of the Mycorrhizal Mutualists.</title>
        <authorList>
            <consortium name="DOE Joint Genome Institute"/>
            <consortium name="Mycorrhizal Genomics Consortium"/>
            <person name="Kohler A."/>
            <person name="Kuo A."/>
            <person name="Nagy L.G."/>
            <person name="Floudas D."/>
            <person name="Copeland A."/>
            <person name="Barry K.W."/>
            <person name="Cichocki N."/>
            <person name="Veneault-Fourrey C."/>
            <person name="LaButti K."/>
            <person name="Lindquist E.A."/>
            <person name="Lipzen A."/>
            <person name="Lundell T."/>
            <person name="Morin E."/>
            <person name="Murat C."/>
            <person name="Riley R."/>
            <person name="Ohm R."/>
            <person name="Sun H."/>
            <person name="Tunlid A."/>
            <person name="Henrissat B."/>
            <person name="Grigoriev I.V."/>
            <person name="Hibbett D.S."/>
            <person name="Martin F."/>
        </authorList>
    </citation>
    <scope>NUCLEOTIDE SEQUENCE [LARGE SCALE GENOMIC DNA]</scope>
    <source>
        <strain evidence="3">Marx 270</strain>
    </source>
</reference>
<feature type="region of interest" description="Disordered" evidence="1">
    <location>
        <begin position="29"/>
        <end position="67"/>
    </location>
</feature>
<feature type="compositionally biased region" description="Acidic residues" evidence="1">
    <location>
        <begin position="1"/>
        <end position="16"/>
    </location>
</feature>
<dbReference type="HOGENOM" id="CLU_024804_0_0_1"/>
<dbReference type="InParanoid" id="A0A0C3JYE5"/>
<accession>A0A0C3JYE5</accession>
<feature type="region of interest" description="Disordered" evidence="1">
    <location>
        <begin position="166"/>
        <end position="188"/>
    </location>
</feature>
<sequence length="644" mass="71835">MSNTEEVDLPVEENLEDYVNTARFDQECSAKAHLHASSSDESSDSSDNESIWSSSTSGLTATTVESDPYKPSRIEAHLYYAGLRPKGRGPKLVYRDSSDVYEEPSGPEEYKRLMRLVAVPDDHEFGKDGLWDRVRDKVVELLDAKNIEPTCVDFIRFTWLNKKKDQEIEEGAEEDEDDNDNGDEEDLDYDTIAPIMPVEDGDRYTTNPTIWVGVAPGALTATAAFDVTKDIRAFLDGLNVTKIDIAYRETVPKSSPGHGSALFPTVEDGEPLKEVIDNVSVALSLPISGLKTTMQGTMGPYFHAGNRLFAVTVRHNLFRPEAGNAEYRYHGSGPKKDVVLMGSPAFTNYLVSIQAHIGMLLETVKPIERNINTLTIRVRNRINLPESQTRLDENVAELEKIRAKIDVFKDFYVNIKKGWSNIKQRVIGYVVWAPPIGVGVAPHQYTRDLCVVELYKDRFMHLIGNVLSLGPEYTPFKLKGLLHERDNVPSGFKYPEDGLLRLQGILTAEQVKNPDTKNLQGDPVRRVLKRGFTTNTTVGTVTRFMSFVRKYFPTGNLESIELPIIPHENETSTFSKGGDSGSTIVSPLGEFVSLLTGGTNKGTDGSDITYSTMFEWVWELVLAEFPDANLYWDDIPAFLATAAV</sequence>
<feature type="compositionally biased region" description="Low complexity" evidence="1">
    <location>
        <begin position="48"/>
        <end position="57"/>
    </location>
</feature>
<dbReference type="EMBL" id="KN831982">
    <property type="protein sequence ID" value="KIO02392.1"/>
    <property type="molecule type" value="Genomic_DNA"/>
</dbReference>
<evidence type="ECO:0000313" key="2">
    <source>
        <dbReference type="EMBL" id="KIO02392.1"/>
    </source>
</evidence>
<proteinExistence type="predicted"/>